<name>A0ABN3DFC9_9ACTN</name>
<organism evidence="1 2">
    <name type="scientific">Kitasatospora cystarginea</name>
    <dbReference type="NCBI Taxonomy" id="58350"/>
    <lineage>
        <taxon>Bacteria</taxon>
        <taxon>Bacillati</taxon>
        <taxon>Actinomycetota</taxon>
        <taxon>Actinomycetes</taxon>
        <taxon>Kitasatosporales</taxon>
        <taxon>Streptomycetaceae</taxon>
        <taxon>Kitasatospora</taxon>
    </lineage>
</organism>
<sequence>MAVRDGSAELGDGSAVAGAGVRASVAPAGPSGDGGIPVRLARQLLALPPSCGPVRLVAVDGHAGAGKTTFAAHLAAALGRAPVVHLDDLATHAEPFGWVELLRTEVLEPLAAGLTARHRVYDWTLRRFADFRTVPPAPVVLIEGVGAGRRELRPLLSRLIWMELDATAARARGELRDGPELAEFWVGWTAAEQAHFAANPSRPYANLRVDGLTGRVLFTSLGEPLSDF</sequence>
<evidence type="ECO:0000313" key="1">
    <source>
        <dbReference type="EMBL" id="GAA2229631.1"/>
    </source>
</evidence>
<comment type="caution">
    <text evidence="1">The sequence shown here is derived from an EMBL/GenBank/DDBJ whole genome shotgun (WGS) entry which is preliminary data.</text>
</comment>
<dbReference type="Gene3D" id="3.40.50.300">
    <property type="entry name" value="P-loop containing nucleotide triphosphate hydrolases"/>
    <property type="match status" value="1"/>
</dbReference>
<protein>
    <recommendedName>
        <fullName evidence="3">Uridine kinase</fullName>
    </recommendedName>
</protein>
<accession>A0ABN3DFC9</accession>
<dbReference type="EMBL" id="BAAATR010000002">
    <property type="protein sequence ID" value="GAA2229631.1"/>
    <property type="molecule type" value="Genomic_DNA"/>
</dbReference>
<gene>
    <name evidence="1" type="ORF">GCM10010430_06980</name>
</gene>
<dbReference type="SUPFAM" id="SSF52540">
    <property type="entry name" value="P-loop containing nucleoside triphosphate hydrolases"/>
    <property type="match status" value="1"/>
</dbReference>
<dbReference type="Proteomes" id="UP001500305">
    <property type="component" value="Unassembled WGS sequence"/>
</dbReference>
<dbReference type="InterPro" id="IPR027417">
    <property type="entry name" value="P-loop_NTPase"/>
</dbReference>
<proteinExistence type="predicted"/>
<evidence type="ECO:0000313" key="2">
    <source>
        <dbReference type="Proteomes" id="UP001500305"/>
    </source>
</evidence>
<keyword evidence="2" id="KW-1185">Reference proteome</keyword>
<reference evidence="1 2" key="1">
    <citation type="journal article" date="2019" name="Int. J. Syst. Evol. Microbiol.">
        <title>The Global Catalogue of Microorganisms (GCM) 10K type strain sequencing project: providing services to taxonomists for standard genome sequencing and annotation.</title>
        <authorList>
            <consortium name="The Broad Institute Genomics Platform"/>
            <consortium name="The Broad Institute Genome Sequencing Center for Infectious Disease"/>
            <person name="Wu L."/>
            <person name="Ma J."/>
        </authorList>
    </citation>
    <scope>NUCLEOTIDE SEQUENCE [LARGE SCALE GENOMIC DNA]</scope>
    <source>
        <strain evidence="1 2">JCM 7356</strain>
    </source>
</reference>
<evidence type="ECO:0008006" key="3">
    <source>
        <dbReference type="Google" id="ProtNLM"/>
    </source>
</evidence>